<protein>
    <submittedName>
        <fullName evidence="8">ATP-binding cassette domain-containing protein</fullName>
    </submittedName>
</protein>
<dbReference type="Proteomes" id="UP000766629">
    <property type="component" value="Unassembled WGS sequence"/>
</dbReference>
<dbReference type="PROSITE" id="PS50893">
    <property type="entry name" value="ABC_TRANSPORTER_2"/>
    <property type="match status" value="1"/>
</dbReference>
<evidence type="ECO:0000256" key="1">
    <source>
        <dbReference type="ARBA" id="ARBA00004651"/>
    </source>
</evidence>
<dbReference type="InterPro" id="IPR039421">
    <property type="entry name" value="Type_1_exporter"/>
</dbReference>
<keyword evidence="9" id="KW-1185">Reference proteome</keyword>
<evidence type="ECO:0000313" key="9">
    <source>
        <dbReference type="Proteomes" id="UP000766629"/>
    </source>
</evidence>
<evidence type="ECO:0000256" key="3">
    <source>
        <dbReference type="ARBA" id="ARBA00022989"/>
    </source>
</evidence>
<keyword evidence="3 5" id="KW-1133">Transmembrane helix</keyword>
<reference evidence="8 9" key="1">
    <citation type="submission" date="2021-06" db="EMBL/GenBank/DDBJ databases">
        <title>50 bacteria genomes isolated from Dapeng, Shenzhen, China.</title>
        <authorList>
            <person name="Zheng W."/>
            <person name="Yu S."/>
            <person name="Huang Y."/>
        </authorList>
    </citation>
    <scope>NUCLEOTIDE SEQUENCE [LARGE SCALE GENOMIC DNA]</scope>
    <source>
        <strain evidence="8 9">DP1N14-2</strain>
    </source>
</reference>
<dbReference type="InterPro" id="IPR011527">
    <property type="entry name" value="ABC1_TM_dom"/>
</dbReference>
<evidence type="ECO:0000259" key="6">
    <source>
        <dbReference type="PROSITE" id="PS50893"/>
    </source>
</evidence>
<evidence type="ECO:0000256" key="4">
    <source>
        <dbReference type="ARBA" id="ARBA00023136"/>
    </source>
</evidence>
<evidence type="ECO:0000256" key="2">
    <source>
        <dbReference type="ARBA" id="ARBA00022692"/>
    </source>
</evidence>
<feature type="domain" description="ABC transmembrane type-1" evidence="7">
    <location>
        <begin position="1"/>
        <end position="268"/>
    </location>
</feature>
<dbReference type="GO" id="GO:0005524">
    <property type="term" value="F:ATP binding"/>
    <property type="evidence" value="ECO:0007669"/>
    <property type="project" value="UniProtKB-KW"/>
</dbReference>
<name>A0ABS7NM88_9RHOB</name>
<keyword evidence="2 5" id="KW-0812">Transmembrane</keyword>
<organism evidence="8 9">
    <name type="scientific">Leisingera daeponensis</name>
    <dbReference type="NCBI Taxonomy" id="405746"/>
    <lineage>
        <taxon>Bacteria</taxon>
        <taxon>Pseudomonadati</taxon>
        <taxon>Pseudomonadota</taxon>
        <taxon>Alphaproteobacteria</taxon>
        <taxon>Rhodobacterales</taxon>
        <taxon>Roseobacteraceae</taxon>
        <taxon>Leisingera</taxon>
    </lineage>
</organism>
<feature type="domain" description="ABC transporter" evidence="6">
    <location>
        <begin position="304"/>
        <end position="519"/>
    </location>
</feature>
<sequence length="521" mass="54812">MINLLTLAMPLALLQVFDRVIPNQSYDTLFGIFIVMLGVIAVDLALKATRAHFVLETARQRGRGIGQDVTQALFEGSPAVLDRLGKEATVERLMGMLGLRQAVQEQVVKVTVDLVFSGLFLLIIAGLGGWLVLAPLSVIMGLLIVTARLRPAYREASRLRRDYDRRRMSFLSEVLQQARLVKLLGLEHQMLRRYELLQASSSVSSETLIRLSGGSMGAASMGTQIATVLTCAAGGVLAIQSSFTVAELAACMLLTGRAVQPVIQLTFLSAARDDAAARFTGLAEVVSAQDGAAVQARGPVTGGITATGLGLRRDSGGGYHFRGISFSVAPGQLVVIDGPLSSRGGCLLQILAGELQPDEGRVVLDGSGELGPNAAAAPQGLVLEPREPVILDGQILENLTAFNAAAPNSDLQHAALKLGLTGQIAQLPGGLKSALSGGRPGIGSPGFYRRLALARAIAQKPRILLLEDPFADLDPSGRRGLSELLLSLKGSVTCVLTRPDDALRQAADCRVTLPTGPQSGG</sequence>
<dbReference type="PANTHER" id="PTHR24221:SF654">
    <property type="entry name" value="ATP-BINDING CASSETTE SUB-FAMILY B MEMBER 6"/>
    <property type="match status" value="1"/>
</dbReference>
<feature type="transmembrane region" description="Helical" evidence="5">
    <location>
        <begin position="28"/>
        <end position="46"/>
    </location>
</feature>
<gene>
    <name evidence="8" type="ORF">KUV26_23065</name>
</gene>
<evidence type="ECO:0000256" key="5">
    <source>
        <dbReference type="SAM" id="Phobius"/>
    </source>
</evidence>
<proteinExistence type="predicted"/>
<comment type="subcellular location">
    <subcellularLocation>
        <location evidence="1">Cell membrane</location>
        <topology evidence="1">Multi-pass membrane protein</topology>
    </subcellularLocation>
</comment>
<dbReference type="PANTHER" id="PTHR24221">
    <property type="entry name" value="ATP-BINDING CASSETTE SUB-FAMILY B"/>
    <property type="match status" value="1"/>
</dbReference>
<keyword evidence="4 5" id="KW-0472">Membrane</keyword>
<dbReference type="Pfam" id="PF00664">
    <property type="entry name" value="ABC_membrane"/>
    <property type="match status" value="1"/>
</dbReference>
<dbReference type="Gene3D" id="1.20.1560.10">
    <property type="entry name" value="ABC transporter type 1, transmembrane domain"/>
    <property type="match status" value="1"/>
</dbReference>
<dbReference type="SUPFAM" id="SSF90123">
    <property type="entry name" value="ABC transporter transmembrane region"/>
    <property type="match status" value="1"/>
</dbReference>
<dbReference type="Gene3D" id="3.40.50.300">
    <property type="entry name" value="P-loop containing nucleotide triphosphate hydrolases"/>
    <property type="match status" value="1"/>
</dbReference>
<keyword evidence="8" id="KW-0067">ATP-binding</keyword>
<dbReference type="InterPro" id="IPR003439">
    <property type="entry name" value="ABC_transporter-like_ATP-bd"/>
</dbReference>
<dbReference type="SUPFAM" id="SSF52540">
    <property type="entry name" value="P-loop containing nucleoside triphosphate hydrolases"/>
    <property type="match status" value="1"/>
</dbReference>
<dbReference type="InterPro" id="IPR027417">
    <property type="entry name" value="P-loop_NTPase"/>
</dbReference>
<dbReference type="EMBL" id="JAHVJA010000027">
    <property type="protein sequence ID" value="MBY6142315.1"/>
    <property type="molecule type" value="Genomic_DNA"/>
</dbReference>
<dbReference type="PROSITE" id="PS50929">
    <property type="entry name" value="ABC_TM1F"/>
    <property type="match status" value="1"/>
</dbReference>
<comment type="caution">
    <text evidence="8">The sequence shown here is derived from an EMBL/GenBank/DDBJ whole genome shotgun (WGS) entry which is preliminary data.</text>
</comment>
<accession>A0ABS7NM88</accession>
<dbReference type="InterPro" id="IPR036640">
    <property type="entry name" value="ABC1_TM_sf"/>
</dbReference>
<evidence type="ECO:0000259" key="7">
    <source>
        <dbReference type="PROSITE" id="PS50929"/>
    </source>
</evidence>
<evidence type="ECO:0000313" key="8">
    <source>
        <dbReference type="EMBL" id="MBY6142315.1"/>
    </source>
</evidence>
<keyword evidence="8" id="KW-0547">Nucleotide-binding</keyword>
<dbReference type="Pfam" id="PF00005">
    <property type="entry name" value="ABC_tran"/>
    <property type="match status" value="1"/>
</dbReference>